<dbReference type="Pfam" id="PF13561">
    <property type="entry name" value="adh_short_C2"/>
    <property type="match status" value="1"/>
</dbReference>
<protein>
    <submittedName>
        <fullName evidence="3">SDR family oxidoreductase</fullName>
    </submittedName>
</protein>
<proteinExistence type="inferred from homology"/>
<name>A0AAJ1QM09_9BACI</name>
<dbReference type="RefSeq" id="WP_289349570.1">
    <property type="nucleotide sequence ID" value="NZ_JAUCFI010000003.1"/>
</dbReference>
<dbReference type="AlphaFoldDB" id="A0AAJ1QM09"/>
<accession>A0AAJ1QM09</accession>
<dbReference type="PANTHER" id="PTHR42879">
    <property type="entry name" value="3-OXOACYL-(ACYL-CARRIER-PROTEIN) REDUCTASE"/>
    <property type="match status" value="1"/>
</dbReference>
<comment type="caution">
    <text evidence="3">The sequence shown here is derived from an EMBL/GenBank/DDBJ whole genome shotgun (WGS) entry which is preliminary data.</text>
</comment>
<dbReference type="FunFam" id="3.40.50.720:FF:000084">
    <property type="entry name" value="Short-chain dehydrogenase reductase"/>
    <property type="match status" value="1"/>
</dbReference>
<dbReference type="InterPro" id="IPR050259">
    <property type="entry name" value="SDR"/>
</dbReference>
<reference evidence="3" key="1">
    <citation type="submission" date="2023-06" db="EMBL/GenBank/DDBJ databases">
        <title>Comparative genomics of Bacillaceae isolates and their secondary metabolite potential.</title>
        <authorList>
            <person name="Song L."/>
            <person name="Nielsen L.J."/>
            <person name="Mohite O."/>
            <person name="Xu X."/>
            <person name="Weber T."/>
            <person name="Kovacs A.T."/>
        </authorList>
    </citation>
    <scope>NUCLEOTIDE SEQUENCE</scope>
    <source>
        <strain evidence="3">G1S1</strain>
    </source>
</reference>
<evidence type="ECO:0000256" key="2">
    <source>
        <dbReference type="ARBA" id="ARBA00023002"/>
    </source>
</evidence>
<comment type="similarity">
    <text evidence="1">Belongs to the short-chain dehydrogenases/reductases (SDR) family.</text>
</comment>
<dbReference type="EMBL" id="JAUCFI010000003">
    <property type="protein sequence ID" value="MDM5283787.1"/>
    <property type="molecule type" value="Genomic_DNA"/>
</dbReference>
<dbReference type="SUPFAM" id="SSF51735">
    <property type="entry name" value="NAD(P)-binding Rossmann-fold domains"/>
    <property type="match status" value="1"/>
</dbReference>
<keyword evidence="2" id="KW-0560">Oxidoreductase</keyword>
<dbReference type="GO" id="GO:0008206">
    <property type="term" value="P:bile acid metabolic process"/>
    <property type="evidence" value="ECO:0007669"/>
    <property type="project" value="UniProtKB-ARBA"/>
</dbReference>
<dbReference type="Gene3D" id="3.40.50.720">
    <property type="entry name" value="NAD(P)-binding Rossmann-like Domain"/>
    <property type="match status" value="1"/>
</dbReference>
<dbReference type="InterPro" id="IPR036291">
    <property type="entry name" value="NAD(P)-bd_dom_sf"/>
</dbReference>
<evidence type="ECO:0000313" key="4">
    <source>
        <dbReference type="Proteomes" id="UP001238973"/>
    </source>
</evidence>
<dbReference type="PRINTS" id="PR00080">
    <property type="entry name" value="SDRFAMILY"/>
</dbReference>
<dbReference type="InterPro" id="IPR002347">
    <property type="entry name" value="SDR_fam"/>
</dbReference>
<dbReference type="CDD" id="cd05344">
    <property type="entry name" value="BKR_like_SDR_like"/>
    <property type="match status" value="1"/>
</dbReference>
<evidence type="ECO:0000256" key="1">
    <source>
        <dbReference type="ARBA" id="ARBA00006484"/>
    </source>
</evidence>
<dbReference type="Proteomes" id="UP001238973">
    <property type="component" value="Unassembled WGS sequence"/>
</dbReference>
<gene>
    <name evidence="3" type="ORF">QUF85_10775</name>
</gene>
<dbReference type="PRINTS" id="PR00081">
    <property type="entry name" value="GDHRDH"/>
</dbReference>
<organism evidence="3 4">
    <name type="scientific">Peribacillus frigoritolerans</name>
    <dbReference type="NCBI Taxonomy" id="450367"/>
    <lineage>
        <taxon>Bacteria</taxon>
        <taxon>Bacillati</taxon>
        <taxon>Bacillota</taxon>
        <taxon>Bacilli</taxon>
        <taxon>Bacillales</taxon>
        <taxon>Bacillaceae</taxon>
        <taxon>Peribacillus</taxon>
    </lineage>
</organism>
<dbReference type="GO" id="GO:0016491">
    <property type="term" value="F:oxidoreductase activity"/>
    <property type="evidence" value="ECO:0007669"/>
    <property type="project" value="UniProtKB-KW"/>
</dbReference>
<sequence>MDLNLQGKNALVIASSQGLGKAVAQHLVQEGVNVMISGRDEEKLQKVQKELQQLGKGQVAYHRSDITKVEDISSLVQKTRKEYGHIDILINNAGGPTGGNFEQISDEDWQKSFELNLLSYIRIIRDVLPDMKKGGGRIINIASTSIKQPIPGLILSNTFRLGIVGLSKTLSVELAPYNILINTVAPGRIATERTNHIDQMNADKQGISREAAAEQSKKTIPLGRYGTPEEFAKVVTFLVSEASTYITGSSVLVDGGMVTSI</sequence>
<evidence type="ECO:0000313" key="3">
    <source>
        <dbReference type="EMBL" id="MDM5283787.1"/>
    </source>
</evidence>
<dbReference type="PANTHER" id="PTHR42879:SF6">
    <property type="entry name" value="NADPH-DEPENDENT REDUCTASE BACG"/>
    <property type="match status" value="1"/>
</dbReference>